<dbReference type="OrthoDB" id="9083851at2"/>
<keyword evidence="2" id="KW-1185">Reference proteome</keyword>
<evidence type="ECO:0000313" key="2">
    <source>
        <dbReference type="Proteomes" id="UP000193077"/>
    </source>
</evidence>
<dbReference type="Proteomes" id="UP000193077">
    <property type="component" value="Unassembled WGS sequence"/>
</dbReference>
<organism evidence="1 2">
    <name type="scientific">Falsiruegeria litorea R37</name>
    <dbReference type="NCBI Taxonomy" id="1200284"/>
    <lineage>
        <taxon>Bacteria</taxon>
        <taxon>Pseudomonadati</taxon>
        <taxon>Pseudomonadota</taxon>
        <taxon>Alphaproteobacteria</taxon>
        <taxon>Rhodobacterales</taxon>
        <taxon>Roseobacteraceae</taxon>
        <taxon>Falsiruegeria</taxon>
    </lineage>
</organism>
<evidence type="ECO:0000313" key="1">
    <source>
        <dbReference type="EMBL" id="SLN18918.1"/>
    </source>
</evidence>
<accession>A0A1Y5RJC5</accession>
<reference evidence="1 2" key="1">
    <citation type="submission" date="2017-03" db="EMBL/GenBank/DDBJ databases">
        <authorList>
            <person name="Afonso C.L."/>
            <person name="Miller P.J."/>
            <person name="Scott M.A."/>
            <person name="Spackman E."/>
            <person name="Goraichik I."/>
            <person name="Dimitrov K.M."/>
            <person name="Suarez D.L."/>
            <person name="Swayne D.E."/>
        </authorList>
    </citation>
    <scope>NUCLEOTIDE SEQUENCE [LARGE SCALE GENOMIC DNA]</scope>
    <source>
        <strain evidence="1 2">CECT 7639</strain>
    </source>
</reference>
<protein>
    <submittedName>
        <fullName evidence="1">Uncharacterized protein</fullName>
    </submittedName>
</protein>
<name>A0A1Y5RJC5_9RHOB</name>
<dbReference type="AlphaFoldDB" id="A0A1Y5RJC5"/>
<dbReference type="EMBL" id="FWFO01000001">
    <property type="protein sequence ID" value="SLN18918.1"/>
    <property type="molecule type" value="Genomic_DNA"/>
</dbReference>
<sequence length="77" mass="8728">MQNSEHEHQRKLLLAKVGEPGSGSTRYAAAMFFYQANMMSPELLEIYRRCSKFDAEDPIDLAKYEGIDVSAFAFGFT</sequence>
<proteinExistence type="predicted"/>
<gene>
    <name evidence="1" type="ORF">TRL7639_00401</name>
</gene>